<name>A0ABP6STQ4_9ACTN</name>
<dbReference type="SUPFAM" id="SSF51445">
    <property type="entry name" value="(Trans)glycosidases"/>
    <property type="match status" value="1"/>
</dbReference>
<gene>
    <name evidence="9" type="ORF">GCM10020369_18170</name>
</gene>
<dbReference type="CDD" id="cd03143">
    <property type="entry name" value="A4_beta-galactosidase_middle_domain"/>
    <property type="match status" value="1"/>
</dbReference>
<evidence type="ECO:0000259" key="7">
    <source>
        <dbReference type="Pfam" id="PF02449"/>
    </source>
</evidence>
<feature type="domain" description="Glycoside hydrolase family 42 N-terminal" evidence="7">
    <location>
        <begin position="22"/>
        <end position="402"/>
    </location>
</feature>
<dbReference type="Gene3D" id="3.40.50.880">
    <property type="match status" value="1"/>
</dbReference>
<dbReference type="InterPro" id="IPR013780">
    <property type="entry name" value="Glyco_hydro_b"/>
</dbReference>
<keyword evidence="5 6" id="KW-0326">Glycosidase</keyword>
<keyword evidence="4 6" id="KW-0378">Hydrolase</keyword>
<dbReference type="InterPro" id="IPR029062">
    <property type="entry name" value="Class_I_gatase-like"/>
</dbReference>
<evidence type="ECO:0000313" key="9">
    <source>
        <dbReference type="EMBL" id="GAA3385284.1"/>
    </source>
</evidence>
<evidence type="ECO:0000259" key="8">
    <source>
        <dbReference type="Pfam" id="PF08532"/>
    </source>
</evidence>
<dbReference type="Pfam" id="PF08532">
    <property type="entry name" value="Glyco_hydro_42M"/>
    <property type="match status" value="1"/>
</dbReference>
<accession>A0ABP6STQ4</accession>
<dbReference type="EMBL" id="BAAAYN010000011">
    <property type="protein sequence ID" value="GAA3385284.1"/>
    <property type="molecule type" value="Genomic_DNA"/>
</dbReference>
<sequence>MRNAGLRAVTARLGGKLAYGGDYNPEQWPESVWLEDVALMREAKVNLVSVGIFSWAKLEPAEKEYDFGWLDRVLDLLHDNGIAVDLANASATPPPWFSRRYPDSLPVDADGQRRWYGARQAFCPSSSDYRTATARLTRTIGERYAEHPAVAMWHVHNEYGCHNWHCYCDASAEAFRAWLRERYSTLDALNEAWGTAFWSQRYYDWAEVIPPRTPAYNTFANPTQQLDFWRFSSDELLDCFRAEAEILREVSARNPVPVTTNFMTFFKPLDYWAWAAEQDLISNDHYRIAAGFGEVSPQTDATHDLAMSGDLIRSLAGGQPWLLMEHSTSAVNWQPRNPAKLPGQLRRDSLTHTARGADGALFFQWRQSKAGAEKFHSALVPHAGTDTQLWRDVTQLGADLENLAEVAGSTVRAEVAITVDWESWWAIELDSHPSVEVTGLGELRRFHRALWERGVACDFVHPDHDLSAYRLVIVPTLYLTGGEAGPNLTEFVEAGGTALVTYFSGIVDHNDHVRLGGYPGAFRELLGVRVEEFNPLLAGDSVRIDGLEAAGIGTLWAEAATATTAEVLASYGDGPLAGRPVLTRNAVGNGEAWYLGTRLDGASHAALVGRLLRTARVEPVLPLAEWPAGLDVVERVGGGTPAARYLFAINHSDSAVALPVRGKNLLTGLDWAETDEVGAGAVAVISLVP</sequence>
<evidence type="ECO:0000256" key="1">
    <source>
        <dbReference type="ARBA" id="ARBA00001412"/>
    </source>
</evidence>
<dbReference type="PANTHER" id="PTHR36447:SF1">
    <property type="entry name" value="BETA-GALACTOSIDASE GANA"/>
    <property type="match status" value="1"/>
</dbReference>
<dbReference type="Gene3D" id="3.20.20.80">
    <property type="entry name" value="Glycosidases"/>
    <property type="match status" value="1"/>
</dbReference>
<protein>
    <recommendedName>
        <fullName evidence="3 6">Beta-galactosidase</fullName>
        <shortName evidence="6">Beta-gal</shortName>
        <ecNumber evidence="3 6">3.2.1.23</ecNumber>
    </recommendedName>
</protein>
<evidence type="ECO:0000256" key="4">
    <source>
        <dbReference type="ARBA" id="ARBA00022801"/>
    </source>
</evidence>
<organism evidence="9 10">
    <name type="scientific">Cryptosporangium minutisporangium</name>
    <dbReference type="NCBI Taxonomy" id="113569"/>
    <lineage>
        <taxon>Bacteria</taxon>
        <taxon>Bacillati</taxon>
        <taxon>Actinomycetota</taxon>
        <taxon>Actinomycetes</taxon>
        <taxon>Cryptosporangiales</taxon>
        <taxon>Cryptosporangiaceae</taxon>
        <taxon>Cryptosporangium</taxon>
    </lineage>
</organism>
<keyword evidence="10" id="KW-1185">Reference proteome</keyword>
<evidence type="ECO:0000256" key="5">
    <source>
        <dbReference type="ARBA" id="ARBA00023295"/>
    </source>
</evidence>
<dbReference type="SUPFAM" id="SSF52317">
    <property type="entry name" value="Class I glutamine amidotransferase-like"/>
    <property type="match status" value="1"/>
</dbReference>
<comment type="similarity">
    <text evidence="2 6">Belongs to the glycosyl hydrolase 42 family.</text>
</comment>
<dbReference type="PANTHER" id="PTHR36447">
    <property type="entry name" value="BETA-GALACTOSIDASE GANA"/>
    <property type="match status" value="1"/>
</dbReference>
<comment type="catalytic activity">
    <reaction evidence="1 6">
        <text>Hydrolysis of terminal non-reducing beta-D-galactose residues in beta-D-galactosides.</text>
        <dbReference type="EC" id="3.2.1.23"/>
    </reaction>
</comment>
<dbReference type="InterPro" id="IPR013738">
    <property type="entry name" value="Beta_galactosidase_Trimer"/>
</dbReference>
<dbReference type="RefSeq" id="WP_345727556.1">
    <property type="nucleotide sequence ID" value="NZ_BAAAYN010000011.1"/>
</dbReference>
<dbReference type="PIRSF" id="PIRSF001084">
    <property type="entry name" value="B-galactosidase"/>
    <property type="match status" value="1"/>
</dbReference>
<dbReference type="EC" id="3.2.1.23" evidence="3 6"/>
<dbReference type="Gene3D" id="2.60.40.1180">
    <property type="entry name" value="Golgi alpha-mannosidase II"/>
    <property type="match status" value="1"/>
</dbReference>
<reference evidence="10" key="1">
    <citation type="journal article" date="2019" name="Int. J. Syst. Evol. Microbiol.">
        <title>The Global Catalogue of Microorganisms (GCM) 10K type strain sequencing project: providing services to taxonomists for standard genome sequencing and annotation.</title>
        <authorList>
            <consortium name="The Broad Institute Genomics Platform"/>
            <consortium name="The Broad Institute Genome Sequencing Center for Infectious Disease"/>
            <person name="Wu L."/>
            <person name="Ma J."/>
        </authorList>
    </citation>
    <scope>NUCLEOTIDE SEQUENCE [LARGE SCALE GENOMIC DNA]</scope>
    <source>
        <strain evidence="10">JCM 9458</strain>
    </source>
</reference>
<evidence type="ECO:0000256" key="3">
    <source>
        <dbReference type="ARBA" id="ARBA00012756"/>
    </source>
</evidence>
<evidence type="ECO:0000256" key="2">
    <source>
        <dbReference type="ARBA" id="ARBA00005940"/>
    </source>
</evidence>
<dbReference type="Pfam" id="PF02449">
    <property type="entry name" value="Glyco_hydro_42"/>
    <property type="match status" value="1"/>
</dbReference>
<evidence type="ECO:0000256" key="6">
    <source>
        <dbReference type="PIRNR" id="PIRNR001084"/>
    </source>
</evidence>
<evidence type="ECO:0000313" key="10">
    <source>
        <dbReference type="Proteomes" id="UP001501676"/>
    </source>
</evidence>
<comment type="caution">
    <text evidence="9">The sequence shown here is derived from an EMBL/GenBank/DDBJ whole genome shotgun (WGS) entry which is preliminary data.</text>
</comment>
<feature type="domain" description="Beta-galactosidase trimerisation" evidence="8">
    <location>
        <begin position="413"/>
        <end position="617"/>
    </location>
</feature>
<dbReference type="InterPro" id="IPR003476">
    <property type="entry name" value="Glyco_hydro_42"/>
</dbReference>
<dbReference type="InterPro" id="IPR013529">
    <property type="entry name" value="Glyco_hydro_42_N"/>
</dbReference>
<dbReference type="Proteomes" id="UP001501676">
    <property type="component" value="Unassembled WGS sequence"/>
</dbReference>
<proteinExistence type="inferred from homology"/>
<dbReference type="InterPro" id="IPR017853">
    <property type="entry name" value="GH"/>
</dbReference>